<dbReference type="CDD" id="cd06222">
    <property type="entry name" value="RNase_H_like"/>
    <property type="match status" value="1"/>
</dbReference>
<keyword evidence="14" id="KW-0067">ATP-binding</keyword>
<dbReference type="GO" id="GO:0033612">
    <property type="term" value="F:receptor serine/threonine kinase binding"/>
    <property type="evidence" value="ECO:0007669"/>
    <property type="project" value="TreeGrafter"/>
</dbReference>
<dbReference type="InterPro" id="IPR032675">
    <property type="entry name" value="LRR_dom_sf"/>
</dbReference>
<dbReference type="GO" id="GO:0005524">
    <property type="term" value="F:ATP binding"/>
    <property type="evidence" value="ECO:0007669"/>
    <property type="project" value="UniProtKB-KW"/>
</dbReference>
<evidence type="ECO:0000256" key="19">
    <source>
        <dbReference type="ARBA" id="ARBA00047899"/>
    </source>
</evidence>
<dbReference type="Gene3D" id="3.80.10.10">
    <property type="entry name" value="Ribonuclease Inhibitor"/>
    <property type="match status" value="3"/>
</dbReference>
<dbReference type="GO" id="GO:0005886">
    <property type="term" value="C:plasma membrane"/>
    <property type="evidence" value="ECO:0007669"/>
    <property type="project" value="UniProtKB-SubCell"/>
</dbReference>
<dbReference type="SUPFAM" id="SSF56112">
    <property type="entry name" value="Protein kinase-like (PK-like)"/>
    <property type="match status" value="1"/>
</dbReference>
<dbReference type="Pfam" id="PF13456">
    <property type="entry name" value="RVT_3"/>
    <property type="match status" value="1"/>
</dbReference>
<evidence type="ECO:0000259" key="21">
    <source>
        <dbReference type="PROSITE" id="PS50011"/>
    </source>
</evidence>
<dbReference type="AlphaFoldDB" id="A0AAN9PQX2"/>
<dbReference type="Proteomes" id="UP001367508">
    <property type="component" value="Unassembled WGS sequence"/>
</dbReference>
<evidence type="ECO:0000256" key="6">
    <source>
        <dbReference type="ARBA" id="ARBA00022553"/>
    </source>
</evidence>
<dbReference type="InterPro" id="IPR050647">
    <property type="entry name" value="Plant_LRR-RLKs"/>
</dbReference>
<dbReference type="InterPro" id="IPR011009">
    <property type="entry name" value="Kinase-like_dom_sf"/>
</dbReference>
<keyword evidence="5" id="KW-0723">Serine/threonine-protein kinase</keyword>
<dbReference type="InterPro" id="IPR013210">
    <property type="entry name" value="LRR_N_plant-typ"/>
</dbReference>
<comment type="caution">
    <text evidence="22">The sequence shown here is derived from an EMBL/GenBank/DDBJ whole genome shotgun (WGS) entry which is preliminary data.</text>
</comment>
<organism evidence="22 23">
    <name type="scientific">Canavalia gladiata</name>
    <name type="common">Sword bean</name>
    <name type="synonym">Dolichos gladiatus</name>
    <dbReference type="NCBI Taxonomy" id="3824"/>
    <lineage>
        <taxon>Eukaryota</taxon>
        <taxon>Viridiplantae</taxon>
        <taxon>Streptophyta</taxon>
        <taxon>Embryophyta</taxon>
        <taxon>Tracheophyta</taxon>
        <taxon>Spermatophyta</taxon>
        <taxon>Magnoliopsida</taxon>
        <taxon>eudicotyledons</taxon>
        <taxon>Gunneridae</taxon>
        <taxon>Pentapetalae</taxon>
        <taxon>rosids</taxon>
        <taxon>fabids</taxon>
        <taxon>Fabales</taxon>
        <taxon>Fabaceae</taxon>
        <taxon>Papilionoideae</taxon>
        <taxon>50 kb inversion clade</taxon>
        <taxon>NPAAA clade</taxon>
        <taxon>indigoferoid/millettioid clade</taxon>
        <taxon>Phaseoleae</taxon>
        <taxon>Canavalia</taxon>
    </lineage>
</organism>
<name>A0AAN9PQX2_CANGL</name>
<proteinExistence type="inferred from homology"/>
<dbReference type="PROSITE" id="PS50011">
    <property type="entry name" value="PROTEIN_KINASE_DOM"/>
    <property type="match status" value="1"/>
</dbReference>
<dbReference type="GO" id="GO:0004523">
    <property type="term" value="F:RNA-DNA hybrid ribonuclease activity"/>
    <property type="evidence" value="ECO:0007669"/>
    <property type="project" value="InterPro"/>
</dbReference>
<comment type="similarity">
    <text evidence="2">Belongs to the protein kinase superfamily. Ser/Thr protein kinase family.</text>
</comment>
<dbReference type="PROSITE" id="PS51450">
    <property type="entry name" value="LRR"/>
    <property type="match status" value="1"/>
</dbReference>
<evidence type="ECO:0000256" key="4">
    <source>
        <dbReference type="ARBA" id="ARBA00022475"/>
    </source>
</evidence>
<dbReference type="InterPro" id="IPR044730">
    <property type="entry name" value="RNase_H-like_dom_plant"/>
</dbReference>
<evidence type="ECO:0000313" key="22">
    <source>
        <dbReference type="EMBL" id="KAK7306677.1"/>
    </source>
</evidence>
<dbReference type="InterPro" id="IPR002156">
    <property type="entry name" value="RNaseH_domain"/>
</dbReference>
<dbReference type="FunFam" id="1.10.510.10:FF:000358">
    <property type="entry name" value="Putative leucine-rich repeat receptor-like serine/threonine-protein kinase"/>
    <property type="match status" value="1"/>
</dbReference>
<evidence type="ECO:0000256" key="14">
    <source>
        <dbReference type="ARBA" id="ARBA00022840"/>
    </source>
</evidence>
<evidence type="ECO:0000256" key="5">
    <source>
        <dbReference type="ARBA" id="ARBA00022527"/>
    </source>
</evidence>
<keyword evidence="4" id="KW-1003">Cell membrane</keyword>
<evidence type="ECO:0000256" key="17">
    <source>
        <dbReference type="ARBA" id="ARBA00023170"/>
    </source>
</evidence>
<dbReference type="GO" id="GO:0003676">
    <property type="term" value="F:nucleic acid binding"/>
    <property type="evidence" value="ECO:0007669"/>
    <property type="project" value="InterPro"/>
</dbReference>
<evidence type="ECO:0000256" key="20">
    <source>
        <dbReference type="ARBA" id="ARBA00048679"/>
    </source>
</evidence>
<gene>
    <name evidence="22" type="ORF">VNO77_44629</name>
</gene>
<dbReference type="Pfam" id="PF00069">
    <property type="entry name" value="Pkinase"/>
    <property type="match status" value="1"/>
</dbReference>
<keyword evidence="23" id="KW-1185">Reference proteome</keyword>
<comment type="catalytic activity">
    <reaction evidence="20">
        <text>L-seryl-[protein] + ATP = O-phospho-L-seryl-[protein] + ADP + H(+)</text>
        <dbReference type="Rhea" id="RHEA:17989"/>
        <dbReference type="Rhea" id="RHEA-COMP:9863"/>
        <dbReference type="Rhea" id="RHEA-COMP:11604"/>
        <dbReference type="ChEBI" id="CHEBI:15378"/>
        <dbReference type="ChEBI" id="CHEBI:29999"/>
        <dbReference type="ChEBI" id="CHEBI:30616"/>
        <dbReference type="ChEBI" id="CHEBI:83421"/>
        <dbReference type="ChEBI" id="CHEBI:456216"/>
        <dbReference type="EC" id="2.7.11.1"/>
    </reaction>
</comment>
<keyword evidence="7" id="KW-0433">Leucine-rich repeat</keyword>
<dbReference type="FunFam" id="3.80.10.10:FF:000919">
    <property type="entry name" value="Leucine-rich repeat receptor-like protein kinase PEPR1"/>
    <property type="match status" value="1"/>
</dbReference>
<keyword evidence="9" id="KW-0812">Transmembrane</keyword>
<comment type="catalytic activity">
    <reaction evidence="19">
        <text>L-threonyl-[protein] + ATP = O-phospho-L-threonyl-[protein] + ADP + H(+)</text>
        <dbReference type="Rhea" id="RHEA:46608"/>
        <dbReference type="Rhea" id="RHEA-COMP:11060"/>
        <dbReference type="Rhea" id="RHEA-COMP:11605"/>
        <dbReference type="ChEBI" id="CHEBI:15378"/>
        <dbReference type="ChEBI" id="CHEBI:30013"/>
        <dbReference type="ChEBI" id="CHEBI:30616"/>
        <dbReference type="ChEBI" id="CHEBI:61977"/>
        <dbReference type="ChEBI" id="CHEBI:456216"/>
        <dbReference type="EC" id="2.7.11.1"/>
    </reaction>
</comment>
<keyword evidence="18" id="KW-0325">Glycoprotein</keyword>
<dbReference type="FunFam" id="3.80.10.10:FF:000129">
    <property type="entry name" value="Leucine-rich repeat receptor-like kinase"/>
    <property type="match status" value="1"/>
</dbReference>
<evidence type="ECO:0000256" key="16">
    <source>
        <dbReference type="ARBA" id="ARBA00023136"/>
    </source>
</evidence>
<keyword evidence="15" id="KW-1133">Transmembrane helix</keyword>
<evidence type="ECO:0000256" key="12">
    <source>
        <dbReference type="ARBA" id="ARBA00022741"/>
    </source>
</evidence>
<keyword evidence="12" id="KW-0547">Nucleotide-binding</keyword>
<dbReference type="PANTHER" id="PTHR48056:SF23">
    <property type="entry name" value="PROTEIN KINASE DOMAIN-CONTAINING PROTEIN"/>
    <property type="match status" value="1"/>
</dbReference>
<dbReference type="EMBL" id="JAYMYQ010000011">
    <property type="protein sequence ID" value="KAK7306677.1"/>
    <property type="molecule type" value="Genomic_DNA"/>
</dbReference>
<keyword evidence="8" id="KW-0808">Transferase</keyword>
<keyword evidence="6" id="KW-0597">Phosphoprotein</keyword>
<evidence type="ECO:0000256" key="18">
    <source>
        <dbReference type="ARBA" id="ARBA00023180"/>
    </source>
</evidence>
<dbReference type="PROSITE" id="PS00108">
    <property type="entry name" value="PROTEIN_KINASE_ST"/>
    <property type="match status" value="1"/>
</dbReference>
<dbReference type="PANTHER" id="PTHR48056">
    <property type="entry name" value="LRR RECEPTOR-LIKE SERINE/THREONINE-PROTEIN KINASE-RELATED"/>
    <property type="match status" value="1"/>
</dbReference>
<dbReference type="Pfam" id="PF00560">
    <property type="entry name" value="LRR_1"/>
    <property type="match status" value="3"/>
</dbReference>
<dbReference type="Pfam" id="PF08263">
    <property type="entry name" value="LRRNT_2"/>
    <property type="match status" value="1"/>
</dbReference>
<dbReference type="Gene3D" id="3.30.420.10">
    <property type="entry name" value="Ribonuclease H-like superfamily/Ribonuclease H"/>
    <property type="match status" value="1"/>
</dbReference>
<accession>A0AAN9PQX2</accession>
<evidence type="ECO:0000256" key="1">
    <source>
        <dbReference type="ARBA" id="ARBA00004162"/>
    </source>
</evidence>
<comment type="subcellular location">
    <subcellularLocation>
        <location evidence="1">Cell membrane</location>
        <topology evidence="1">Single-pass membrane protein</topology>
    </subcellularLocation>
</comment>
<dbReference type="Gene3D" id="3.30.200.20">
    <property type="entry name" value="Phosphorylase Kinase, domain 1"/>
    <property type="match status" value="1"/>
</dbReference>
<dbReference type="SMART" id="SM00220">
    <property type="entry name" value="S_TKc"/>
    <property type="match status" value="1"/>
</dbReference>
<dbReference type="InterPro" id="IPR000719">
    <property type="entry name" value="Prot_kinase_dom"/>
</dbReference>
<dbReference type="InterPro" id="IPR036397">
    <property type="entry name" value="RNaseH_sf"/>
</dbReference>
<evidence type="ECO:0000256" key="10">
    <source>
        <dbReference type="ARBA" id="ARBA00022729"/>
    </source>
</evidence>
<dbReference type="Pfam" id="PF13855">
    <property type="entry name" value="LRR_8"/>
    <property type="match status" value="1"/>
</dbReference>
<dbReference type="SUPFAM" id="SSF52058">
    <property type="entry name" value="L domain-like"/>
    <property type="match status" value="1"/>
</dbReference>
<evidence type="ECO:0000256" key="9">
    <source>
        <dbReference type="ARBA" id="ARBA00022692"/>
    </source>
</evidence>
<evidence type="ECO:0000256" key="11">
    <source>
        <dbReference type="ARBA" id="ARBA00022737"/>
    </source>
</evidence>
<keyword evidence="16" id="KW-0472">Membrane</keyword>
<feature type="domain" description="Protein kinase" evidence="21">
    <location>
        <begin position="645"/>
        <end position="941"/>
    </location>
</feature>
<dbReference type="InterPro" id="IPR012337">
    <property type="entry name" value="RNaseH-like_sf"/>
</dbReference>
<evidence type="ECO:0000313" key="23">
    <source>
        <dbReference type="Proteomes" id="UP001367508"/>
    </source>
</evidence>
<dbReference type="InterPro" id="IPR008271">
    <property type="entry name" value="Ser/Thr_kinase_AS"/>
</dbReference>
<sequence>MERYIGHFWRETIFFADFVAKQKGAFNSGQLRAMGPVMKQQLLVLCFSALLILNYASALVSDGRTLLSLLRHWTFVPPSIDSSWVASNSTPCSWIGVQCSHAYNVISLNLTSNGISGQLGPEIGQLHYLKSLVLLSNSFSGKIPSQLGNCSQLEHLDLSKNSFSGEIPNELGMLSELRDLDMSFNRLTGEIPVSIWRVQSLQHVIVHNNSLFGELPLEMTELKHLRNISLFDNQFSGVIPRGLGINSSLVKLDVMNNRFTGNIPPNLCYGKKLSVLHMGFNQLQGGISYDIGKCPSLSRLVLKKNNLTGSLPDFESNLNLTYVDISHNKISGAIPPSLANCTNLMEIHLSMNKFTGLIPSELGKLWHLLVLDLAHNNLEGPLPSHLSNCISMDRFDVGFNVLNGSFPASLRSWTRLTTLILEENHFTGGIPHVLSEFNNLLELKIGGNLFTGEIPKSMGALHNLLYGMNLSANRLSGKIPLEIGMLIKLQSLDVSLNNLTGSIDVLDELPSLLEVNISYNSFIGPVPKKLMKFLNSSPSSFAGNSHVCVSCSYVDGLTCINNSYLKPCVYKFINRRSISKVVIVMIEVGSSILVSVMLVVVVHMNLRKRSKQEVNASVDGEEVRTQTGKHMSSLIKQVMKVTNDLNDQYIVAGGAHGIIYRVQLSSDQVLAAKKIEFSSNRGKSPHKLKEIMHREIEIVEMINHPNMARHIDYWCGNDYGVILSQYMENGSLHDVLHDNRSPPPSLMWDVRFKIAVGVAKGLEYLHYDFLPPIVHRDIKPRNILLGFDMQPLINDFGTALRRKQHEHSSVNETTQRLSTHIAGTIGYIAPENAYSIVASRMSDVYSYGVVLLELLTRKEALDVSFMEDETNLVRWVRSVYREPQNIKEIADSSLAFELSQSVIILRQVTAVLDLALRCTERDPRKRPTMRKVTWFYQKPIFLKSRYDDVNGNKTTADETLLVKLRDFPNITPKAPIGSDLVPNPTVSTLVSKKEVSNFWQRANSVEDENNKHEPNAAWKVPPKGWVKVNTHGCVNEYGHAVCGGVIRGDCGEWLVGFTKSLELCPEVVAEIWGIYHGLLKAWDLQFQRVIIETDSVTAVQLLLHEPANKRNKLLSYAYPIALCRELIQRGWVIKVQYILREGNLCADWLANCGLGPNIRSVIHQEPPRGLADFLYQDICGEA</sequence>
<dbReference type="EC" id="2.7.11.1" evidence="3"/>
<dbReference type="GO" id="GO:0004674">
    <property type="term" value="F:protein serine/threonine kinase activity"/>
    <property type="evidence" value="ECO:0007669"/>
    <property type="project" value="UniProtKB-KW"/>
</dbReference>
<dbReference type="Gene3D" id="1.10.510.10">
    <property type="entry name" value="Transferase(Phosphotransferase) domain 1"/>
    <property type="match status" value="1"/>
</dbReference>
<protein>
    <recommendedName>
        <fullName evidence="3">non-specific serine/threonine protein kinase</fullName>
        <ecNumber evidence="3">2.7.11.1</ecNumber>
    </recommendedName>
</protein>
<evidence type="ECO:0000256" key="3">
    <source>
        <dbReference type="ARBA" id="ARBA00012513"/>
    </source>
</evidence>
<dbReference type="FunFam" id="3.80.10.10:FF:000383">
    <property type="entry name" value="Leucine-rich repeat receptor protein kinase EMS1"/>
    <property type="match status" value="1"/>
</dbReference>
<dbReference type="SUPFAM" id="SSF53098">
    <property type="entry name" value="Ribonuclease H-like"/>
    <property type="match status" value="1"/>
</dbReference>
<evidence type="ECO:0000256" key="8">
    <source>
        <dbReference type="ARBA" id="ARBA00022679"/>
    </source>
</evidence>
<reference evidence="22 23" key="1">
    <citation type="submission" date="2024-01" db="EMBL/GenBank/DDBJ databases">
        <title>The genomes of 5 underutilized Papilionoideae crops provide insights into root nodulation and disease resistanc.</title>
        <authorList>
            <person name="Jiang F."/>
        </authorList>
    </citation>
    <scope>NUCLEOTIDE SEQUENCE [LARGE SCALE GENOMIC DNA]</scope>
    <source>
        <strain evidence="22">LVBAO_FW01</strain>
        <tissue evidence="22">Leaves</tissue>
    </source>
</reference>
<keyword evidence="13" id="KW-0418">Kinase</keyword>
<evidence type="ECO:0000256" key="2">
    <source>
        <dbReference type="ARBA" id="ARBA00008684"/>
    </source>
</evidence>
<evidence type="ECO:0000256" key="15">
    <source>
        <dbReference type="ARBA" id="ARBA00022989"/>
    </source>
</evidence>
<keyword evidence="11" id="KW-0677">Repeat</keyword>
<evidence type="ECO:0000256" key="13">
    <source>
        <dbReference type="ARBA" id="ARBA00022777"/>
    </source>
</evidence>
<evidence type="ECO:0000256" key="7">
    <source>
        <dbReference type="ARBA" id="ARBA00022614"/>
    </source>
</evidence>
<dbReference type="InterPro" id="IPR001611">
    <property type="entry name" value="Leu-rich_rpt"/>
</dbReference>
<keyword evidence="17" id="KW-0675">Receptor</keyword>
<dbReference type="SUPFAM" id="SSF52047">
    <property type="entry name" value="RNI-like"/>
    <property type="match status" value="1"/>
</dbReference>
<keyword evidence="10" id="KW-0732">Signal</keyword>